<dbReference type="Proteomes" id="UP000253752">
    <property type="component" value="Unassembled WGS sequence"/>
</dbReference>
<name>A0A369MSF7_EGGLN</name>
<evidence type="ECO:0000313" key="2">
    <source>
        <dbReference type="Proteomes" id="UP000253752"/>
    </source>
</evidence>
<sequence length="475" mass="54325">MEFSDHEIASLDAFVSLISEHPRFSIGLLDGFVFSYSIPHIGKEFDLLMISSDSIVNIELKSKRVSDDKKCAQLARNNYYLSFIEGKKIELFTFTAESGDLEKYSNGSIVSCEMDVLIETLLLARDRFSGDYDEIFREKKYLVSPVNDVSRFMSGGYFLTQQQQEIKNEILRKNSEGALRGAAYKITGTAGTGKTLLLYDLAKSLVGELPSCVIHCGQLSEGHRLLNSSQSSFSVVPAKGCEKIALEDYGAIFIDECHRLRLHQFNEVVRRIKETELPCFFFLDSNQTMQASEIRNEISSKIIETMPNAICKELSKKIRTNKEIAAFVRRLFSLKSESNQIRFENIEVLYAGEILEAGKIIESYKANGYQYIYYTPSQYKKWNSDIWVHISEGYSTHDVIGQEFDRVIIPMDKNFFFENGKLKSYAHPYREYILPKMLFQGLTRTRERLAILVYDNPPLFEELLSIAMNPAAVDE</sequence>
<dbReference type="Gene3D" id="3.40.50.300">
    <property type="entry name" value="P-loop containing nucleotide triphosphate hydrolases"/>
    <property type="match status" value="1"/>
</dbReference>
<proteinExistence type="predicted"/>
<keyword evidence="1" id="KW-0547">Nucleotide-binding</keyword>
<comment type="caution">
    <text evidence="1">The sequence shown here is derived from an EMBL/GenBank/DDBJ whole genome shotgun (WGS) entry which is preliminary data.</text>
</comment>
<organism evidence="1 2">
    <name type="scientific">Eggerthella lenta</name>
    <name type="common">Eubacterium lentum</name>
    <dbReference type="NCBI Taxonomy" id="84112"/>
    <lineage>
        <taxon>Bacteria</taxon>
        <taxon>Bacillati</taxon>
        <taxon>Actinomycetota</taxon>
        <taxon>Coriobacteriia</taxon>
        <taxon>Eggerthellales</taxon>
        <taxon>Eggerthellaceae</taxon>
        <taxon>Eggerthella</taxon>
    </lineage>
</organism>
<gene>
    <name evidence="1" type="ORF">C1872_06390</name>
</gene>
<dbReference type="EMBL" id="PPTX01000007">
    <property type="protein sequence ID" value="RDB80263.1"/>
    <property type="molecule type" value="Genomic_DNA"/>
</dbReference>
<reference evidence="1 2" key="1">
    <citation type="journal article" date="2018" name="Elife">
        <title>Discovery and characterization of a prevalent human gut bacterial enzyme sufficient for the inactivation of a family of plant toxins.</title>
        <authorList>
            <person name="Koppel N."/>
            <person name="Bisanz J.E."/>
            <person name="Pandelia M.E."/>
            <person name="Turnbaugh P.J."/>
            <person name="Balskus E.P."/>
        </authorList>
    </citation>
    <scope>NUCLEOTIDE SEQUENCE [LARGE SCALE GENOMIC DNA]</scope>
    <source>
        <strain evidence="1 2">MR1 #12</strain>
    </source>
</reference>
<dbReference type="AlphaFoldDB" id="A0A369MSF7"/>
<dbReference type="GO" id="GO:0005524">
    <property type="term" value="F:ATP binding"/>
    <property type="evidence" value="ECO:0007669"/>
    <property type="project" value="UniProtKB-KW"/>
</dbReference>
<keyword evidence="1" id="KW-0067">ATP-binding</keyword>
<protein>
    <submittedName>
        <fullName evidence="1">ATP-binding protein</fullName>
    </submittedName>
</protein>
<dbReference type="RefSeq" id="WP_009609430.1">
    <property type="nucleotide sequence ID" value="NZ_JADMYQ010000342.1"/>
</dbReference>
<evidence type="ECO:0000313" key="1">
    <source>
        <dbReference type="EMBL" id="RDB80263.1"/>
    </source>
</evidence>
<dbReference type="InterPro" id="IPR027417">
    <property type="entry name" value="P-loop_NTPase"/>
</dbReference>
<accession>A0A369MSF7</accession>
<dbReference type="SUPFAM" id="SSF52540">
    <property type="entry name" value="P-loop containing nucleoside triphosphate hydrolases"/>
    <property type="match status" value="1"/>
</dbReference>